<dbReference type="OMA" id="EQIISAY"/>
<dbReference type="GO" id="GO:0005179">
    <property type="term" value="F:hormone activity"/>
    <property type="evidence" value="ECO:0007669"/>
    <property type="project" value="InterPro"/>
</dbReference>
<evidence type="ECO:0000313" key="5">
    <source>
        <dbReference type="EMBL" id="EDO40725.1"/>
    </source>
</evidence>
<evidence type="ECO:0000256" key="2">
    <source>
        <dbReference type="SAM" id="MobiDB-lite"/>
    </source>
</evidence>
<dbReference type="Gene3D" id="1.10.100.10">
    <property type="entry name" value="Insulin-like"/>
    <property type="match status" value="1"/>
</dbReference>
<dbReference type="GO" id="GO:0005576">
    <property type="term" value="C:extracellular region"/>
    <property type="evidence" value="ECO:0007669"/>
    <property type="project" value="InterPro"/>
</dbReference>
<feature type="domain" description="Insulin-like" evidence="4">
    <location>
        <begin position="41"/>
        <end position="108"/>
    </location>
</feature>
<evidence type="ECO:0000259" key="4">
    <source>
        <dbReference type="SMART" id="SM00078"/>
    </source>
</evidence>
<proteinExistence type="inferred from homology"/>
<dbReference type="Proteomes" id="UP000001593">
    <property type="component" value="Unassembled WGS sequence"/>
</dbReference>
<dbReference type="Pfam" id="PF00049">
    <property type="entry name" value="Insulin"/>
    <property type="match status" value="1"/>
</dbReference>
<keyword evidence="3" id="KW-0732">Signal</keyword>
<dbReference type="InParanoid" id="A7S6C3"/>
<gene>
    <name evidence="5" type="ORF">NEMVEDRAFT_v1g207484</name>
</gene>
<sequence>MQNPSCCLVAMVILCVLLCVGLVQPEPHHKVREIGSSSTIGFFCGEQIISAYFDVCGSRRRKRSSPVTMDRQDAKQFVSRQKRSSPNANIVEECCGESCAFEEIREYC</sequence>
<evidence type="ECO:0000256" key="3">
    <source>
        <dbReference type="SAM" id="SignalP"/>
    </source>
</evidence>
<comment type="similarity">
    <text evidence="1">Belongs to the insulin family.</text>
</comment>
<dbReference type="PRINTS" id="PR00276">
    <property type="entry name" value="INSULINFAMLY"/>
</dbReference>
<dbReference type="SMART" id="SM00078">
    <property type="entry name" value="IlGF"/>
    <property type="match status" value="1"/>
</dbReference>
<protein>
    <recommendedName>
        <fullName evidence="4">Insulin-like domain-containing protein</fullName>
    </recommendedName>
</protein>
<organism evidence="5 6">
    <name type="scientific">Nematostella vectensis</name>
    <name type="common">Starlet sea anemone</name>
    <dbReference type="NCBI Taxonomy" id="45351"/>
    <lineage>
        <taxon>Eukaryota</taxon>
        <taxon>Metazoa</taxon>
        <taxon>Cnidaria</taxon>
        <taxon>Anthozoa</taxon>
        <taxon>Hexacorallia</taxon>
        <taxon>Actiniaria</taxon>
        <taxon>Edwardsiidae</taxon>
        <taxon>Nematostella</taxon>
    </lineage>
</organism>
<dbReference type="InterPro" id="IPR036438">
    <property type="entry name" value="Insulin-like_sf"/>
</dbReference>
<feature type="region of interest" description="Disordered" evidence="2">
    <location>
        <begin position="61"/>
        <end position="81"/>
    </location>
</feature>
<evidence type="ECO:0000256" key="1">
    <source>
        <dbReference type="ARBA" id="ARBA00009034"/>
    </source>
</evidence>
<name>A7S6C3_NEMVE</name>
<dbReference type="SUPFAM" id="SSF56994">
    <property type="entry name" value="Insulin-like"/>
    <property type="match status" value="1"/>
</dbReference>
<dbReference type="InterPro" id="IPR016179">
    <property type="entry name" value="Insulin-like"/>
</dbReference>
<feature type="signal peptide" evidence="3">
    <location>
        <begin position="1"/>
        <end position="25"/>
    </location>
</feature>
<evidence type="ECO:0000313" key="6">
    <source>
        <dbReference type="Proteomes" id="UP000001593"/>
    </source>
</evidence>
<feature type="chain" id="PRO_5002714150" description="Insulin-like domain-containing protein" evidence="3">
    <location>
        <begin position="26"/>
        <end position="108"/>
    </location>
</feature>
<accession>A7S6C3</accession>
<dbReference type="HOGENOM" id="CLU_2200052_0_0_1"/>
<dbReference type="EMBL" id="DS469587">
    <property type="protein sequence ID" value="EDO40725.1"/>
    <property type="molecule type" value="Genomic_DNA"/>
</dbReference>
<keyword evidence="6" id="KW-1185">Reference proteome</keyword>
<dbReference type="KEGG" id="nve:5512419"/>
<reference evidence="5 6" key="1">
    <citation type="journal article" date="2007" name="Science">
        <title>Sea anemone genome reveals ancestral eumetazoan gene repertoire and genomic organization.</title>
        <authorList>
            <person name="Putnam N.H."/>
            <person name="Srivastava M."/>
            <person name="Hellsten U."/>
            <person name="Dirks B."/>
            <person name="Chapman J."/>
            <person name="Salamov A."/>
            <person name="Terry A."/>
            <person name="Shapiro H."/>
            <person name="Lindquist E."/>
            <person name="Kapitonov V.V."/>
            <person name="Jurka J."/>
            <person name="Genikhovich G."/>
            <person name="Grigoriev I.V."/>
            <person name="Lucas S.M."/>
            <person name="Steele R.E."/>
            <person name="Finnerty J.R."/>
            <person name="Technau U."/>
            <person name="Martindale M.Q."/>
            <person name="Rokhsar D.S."/>
        </authorList>
    </citation>
    <scope>NUCLEOTIDE SEQUENCE [LARGE SCALE GENOMIC DNA]</scope>
    <source>
        <strain evidence="6">CH2 X CH6</strain>
    </source>
</reference>
<dbReference type="AlphaFoldDB" id="A7S6C3"/>
<dbReference type="InterPro" id="IPR022352">
    <property type="entry name" value="Ins/IGF/rlx"/>
</dbReference>